<dbReference type="InterPro" id="IPR042187">
    <property type="entry name" value="Flagellin_C_sub2"/>
</dbReference>
<name>A0A316FKE3_9GAMM</name>
<evidence type="ECO:0000259" key="6">
    <source>
        <dbReference type="Pfam" id="PF00700"/>
    </source>
</evidence>
<dbReference type="Gene3D" id="1.20.1330.10">
    <property type="entry name" value="f41 fragment of flagellin, N-terminal domain"/>
    <property type="match status" value="1"/>
</dbReference>
<keyword evidence="8" id="KW-1185">Reference proteome</keyword>
<dbReference type="GO" id="GO:0009288">
    <property type="term" value="C:bacterial-type flagellum"/>
    <property type="evidence" value="ECO:0007669"/>
    <property type="project" value="UniProtKB-SubCell"/>
</dbReference>
<organism evidence="7 8">
    <name type="scientific">Pleionea mediterranea</name>
    <dbReference type="NCBI Taxonomy" id="523701"/>
    <lineage>
        <taxon>Bacteria</taxon>
        <taxon>Pseudomonadati</taxon>
        <taxon>Pseudomonadota</taxon>
        <taxon>Gammaproteobacteria</taxon>
        <taxon>Oceanospirillales</taxon>
        <taxon>Pleioneaceae</taxon>
        <taxon>Pleionea</taxon>
    </lineage>
</organism>
<comment type="caution">
    <text evidence="7">The sequence shown here is derived from an EMBL/GenBank/DDBJ whole genome shotgun (WGS) entry which is preliminary data.</text>
</comment>
<proteinExistence type="inferred from homology"/>
<reference evidence="7 8" key="1">
    <citation type="submission" date="2018-05" db="EMBL/GenBank/DDBJ databases">
        <title>Genomic Encyclopedia of Type Strains, Phase IV (KMG-IV): sequencing the most valuable type-strain genomes for metagenomic binning, comparative biology and taxonomic classification.</title>
        <authorList>
            <person name="Goeker M."/>
        </authorList>
    </citation>
    <scope>NUCLEOTIDE SEQUENCE [LARGE SCALE GENOMIC DNA]</scope>
    <source>
        <strain evidence="7 8">DSM 25350</strain>
    </source>
</reference>
<dbReference type="Gene3D" id="6.10.280.190">
    <property type="match status" value="1"/>
</dbReference>
<keyword evidence="2 4" id="KW-0964">Secreted</keyword>
<gene>
    <name evidence="7" type="ORF">C8D97_10883</name>
</gene>
<keyword evidence="7" id="KW-0282">Flagellum</keyword>
<comment type="function">
    <text evidence="4">Flagellin is the subunit protein which polymerizes to form the filaments of bacterial flagella.</text>
</comment>
<evidence type="ECO:0000256" key="3">
    <source>
        <dbReference type="ARBA" id="ARBA00023143"/>
    </source>
</evidence>
<evidence type="ECO:0000259" key="5">
    <source>
        <dbReference type="Pfam" id="PF00669"/>
    </source>
</evidence>
<dbReference type="InterPro" id="IPR001492">
    <property type="entry name" value="Flagellin"/>
</dbReference>
<dbReference type="InterPro" id="IPR046358">
    <property type="entry name" value="Flagellin_C"/>
</dbReference>
<sequence length="276" mass="28536">MGNVIQTNISSLTAQRNLFKTNSDLSTNFQRLSSGFRINSAKDDASGLIISNQLSKSVSGLNVAIRNANDGISVAQTAEGALQEVTNIVLRMRDLALQSVSGNTTADGRTALNAEFSDLAEEVNRIVDDTTFAGTNLFTGYSVDIQVGAEVADTDVSFTIADQSGAIAATSGLDASGETISTAAGASGAVTALDAALSTIDSVRGDLGAVQNRLSSTISNLQNVVENQSAARSRIRDTDFAAETSQLAKNQVLQQAGLSVLAQANASSQSVLSLLQ</sequence>
<keyword evidence="7" id="KW-0966">Cell projection</keyword>
<dbReference type="OrthoDB" id="9796789at2"/>
<comment type="similarity">
    <text evidence="1 4">Belongs to the bacterial flagellin family.</text>
</comment>
<evidence type="ECO:0000256" key="1">
    <source>
        <dbReference type="ARBA" id="ARBA00005709"/>
    </source>
</evidence>
<feature type="domain" description="Flagellin C-terminal" evidence="6">
    <location>
        <begin position="191"/>
        <end position="275"/>
    </location>
</feature>
<dbReference type="Pfam" id="PF00669">
    <property type="entry name" value="Flagellin_N"/>
    <property type="match status" value="1"/>
</dbReference>
<dbReference type="PANTHER" id="PTHR42792">
    <property type="entry name" value="FLAGELLIN"/>
    <property type="match status" value="1"/>
</dbReference>
<dbReference type="Proteomes" id="UP000245790">
    <property type="component" value="Unassembled WGS sequence"/>
</dbReference>
<accession>A0A316FKE3</accession>
<evidence type="ECO:0000256" key="4">
    <source>
        <dbReference type="RuleBase" id="RU362073"/>
    </source>
</evidence>
<dbReference type="Gene3D" id="6.10.10.10">
    <property type="entry name" value="Flagellar export chaperone, C-terminal domain"/>
    <property type="match status" value="1"/>
</dbReference>
<dbReference type="RefSeq" id="WP_109763975.1">
    <property type="nucleotide sequence ID" value="NZ_QGGU01000008.1"/>
</dbReference>
<evidence type="ECO:0000313" key="8">
    <source>
        <dbReference type="Proteomes" id="UP000245790"/>
    </source>
</evidence>
<dbReference type="EMBL" id="QGGU01000008">
    <property type="protein sequence ID" value="PWK49174.1"/>
    <property type="molecule type" value="Genomic_DNA"/>
</dbReference>
<dbReference type="PRINTS" id="PR00207">
    <property type="entry name" value="FLAGELLIN"/>
</dbReference>
<dbReference type="Pfam" id="PF00700">
    <property type="entry name" value="Flagellin_C"/>
    <property type="match status" value="1"/>
</dbReference>
<keyword evidence="7" id="KW-0969">Cilium</keyword>
<dbReference type="GO" id="GO:0005198">
    <property type="term" value="F:structural molecule activity"/>
    <property type="evidence" value="ECO:0007669"/>
    <property type="project" value="UniProtKB-UniRule"/>
</dbReference>
<dbReference type="AlphaFoldDB" id="A0A316FKE3"/>
<dbReference type="SUPFAM" id="SSF64518">
    <property type="entry name" value="Phase 1 flagellin"/>
    <property type="match status" value="1"/>
</dbReference>
<dbReference type="PANTHER" id="PTHR42792:SF2">
    <property type="entry name" value="FLAGELLIN"/>
    <property type="match status" value="1"/>
</dbReference>
<dbReference type="GO" id="GO:0005576">
    <property type="term" value="C:extracellular region"/>
    <property type="evidence" value="ECO:0007669"/>
    <property type="project" value="UniProtKB-SubCell"/>
</dbReference>
<evidence type="ECO:0000313" key="7">
    <source>
        <dbReference type="EMBL" id="PWK49174.1"/>
    </source>
</evidence>
<protein>
    <recommendedName>
        <fullName evidence="4">Flagellin</fullName>
    </recommendedName>
</protein>
<keyword evidence="3 4" id="KW-0975">Bacterial flagellum</keyword>
<evidence type="ECO:0000256" key="2">
    <source>
        <dbReference type="ARBA" id="ARBA00022525"/>
    </source>
</evidence>
<dbReference type="InterPro" id="IPR001029">
    <property type="entry name" value="Flagellin_N"/>
</dbReference>
<comment type="subcellular location">
    <subcellularLocation>
        <location evidence="4">Secreted</location>
    </subcellularLocation>
    <subcellularLocation>
        <location evidence="4">Bacterial flagellum</location>
    </subcellularLocation>
</comment>
<feature type="domain" description="Flagellin N-terminal" evidence="5">
    <location>
        <begin position="5"/>
        <end position="141"/>
    </location>
</feature>